<dbReference type="GO" id="GO:0016301">
    <property type="term" value="F:kinase activity"/>
    <property type="evidence" value="ECO:0007669"/>
    <property type="project" value="UniProtKB-KW"/>
</dbReference>
<keyword evidence="5" id="KW-0902">Two-component regulatory system</keyword>
<accession>A0ABW4A3Y3</accession>
<evidence type="ECO:0000256" key="3">
    <source>
        <dbReference type="ARBA" id="ARBA00022679"/>
    </source>
</evidence>
<feature type="transmembrane region" description="Helical" evidence="8">
    <location>
        <begin position="94"/>
        <end position="114"/>
    </location>
</feature>
<organism evidence="10 11">
    <name type="scientific">Actinoplanes sichuanensis</name>
    <dbReference type="NCBI Taxonomy" id="512349"/>
    <lineage>
        <taxon>Bacteria</taxon>
        <taxon>Bacillati</taxon>
        <taxon>Actinomycetota</taxon>
        <taxon>Actinomycetes</taxon>
        <taxon>Micromonosporales</taxon>
        <taxon>Micromonosporaceae</taxon>
        <taxon>Actinoplanes</taxon>
    </lineage>
</organism>
<keyword evidence="8" id="KW-0472">Membrane</keyword>
<keyword evidence="6" id="KW-0175">Coiled coil</keyword>
<keyword evidence="8" id="KW-0812">Transmembrane</keyword>
<feature type="domain" description="Histidine kinase/HSP90-like ATPase" evidence="9">
    <location>
        <begin position="327"/>
        <end position="416"/>
    </location>
</feature>
<dbReference type="EC" id="2.7.13.3" evidence="2"/>
<evidence type="ECO:0000256" key="5">
    <source>
        <dbReference type="ARBA" id="ARBA00023012"/>
    </source>
</evidence>
<feature type="transmembrane region" description="Helical" evidence="8">
    <location>
        <begin position="174"/>
        <end position="194"/>
    </location>
</feature>
<comment type="catalytic activity">
    <reaction evidence="1">
        <text>ATP + protein L-histidine = ADP + protein N-phospho-L-histidine.</text>
        <dbReference type="EC" id="2.7.13.3"/>
    </reaction>
</comment>
<dbReference type="InterPro" id="IPR003594">
    <property type="entry name" value="HATPase_dom"/>
</dbReference>
<dbReference type="EMBL" id="JBHTMK010000008">
    <property type="protein sequence ID" value="MFD1365153.1"/>
    <property type="molecule type" value="Genomic_DNA"/>
</dbReference>
<evidence type="ECO:0000259" key="9">
    <source>
        <dbReference type="Pfam" id="PF02518"/>
    </source>
</evidence>
<evidence type="ECO:0000256" key="6">
    <source>
        <dbReference type="SAM" id="Coils"/>
    </source>
</evidence>
<dbReference type="PANTHER" id="PTHR24421">
    <property type="entry name" value="NITRATE/NITRITE SENSOR PROTEIN NARX-RELATED"/>
    <property type="match status" value="1"/>
</dbReference>
<dbReference type="Pfam" id="PF02518">
    <property type="entry name" value="HATPase_c"/>
    <property type="match status" value="1"/>
</dbReference>
<sequence>MSAWHAAVVNADPGDDAVLPRVVDLHQRIRAITTGVILLSRVGTLGMVVLSIVSLARASGFTDPTLAAATYSVVALWNVVFLPTVAVRAPIPRSVLAGDIAVTAVAVAVLPWGLSDAAFATVAVPDFEPVAVSAAVAVALATASWTGTVAGCLTLAIGFAVAERAAPDDIDVTSVLNVIGWQVVTAACCCLFMRRLRALAAAVDVATEQVIVARERLAARRSQAEERVRQFHEQVRRHRALHDGPLRLLTAVAGPGPAGHPDPRVRQQAAISANVLRGATPDHPDGTLTELSLALIEAGNDIATAGLRVEYHFANLPDTLPPEVLHAFRHAAGEALANVAHHAGTNRVRLTALTDRQHSGTVTVAVVDQGNGFDPEQTPPGYGIRHSITARMTEVGGSAGVDSHPGQGTRVDLWWPA</sequence>
<name>A0ABW4A3Y3_9ACTN</name>
<dbReference type="CDD" id="cd16917">
    <property type="entry name" value="HATPase_UhpB-NarQ-NarX-like"/>
    <property type="match status" value="1"/>
</dbReference>
<dbReference type="Gene3D" id="3.30.565.10">
    <property type="entry name" value="Histidine kinase-like ATPase, C-terminal domain"/>
    <property type="match status" value="1"/>
</dbReference>
<protein>
    <recommendedName>
        <fullName evidence="2">histidine kinase</fullName>
        <ecNumber evidence="2">2.7.13.3</ecNumber>
    </recommendedName>
</protein>
<dbReference type="InterPro" id="IPR036890">
    <property type="entry name" value="HATPase_C_sf"/>
</dbReference>
<feature type="coiled-coil region" evidence="6">
    <location>
        <begin position="214"/>
        <end position="241"/>
    </location>
</feature>
<comment type="caution">
    <text evidence="10">The sequence shown here is derived from an EMBL/GenBank/DDBJ whole genome shotgun (WGS) entry which is preliminary data.</text>
</comment>
<keyword evidence="4 10" id="KW-0418">Kinase</keyword>
<evidence type="ECO:0000256" key="2">
    <source>
        <dbReference type="ARBA" id="ARBA00012438"/>
    </source>
</evidence>
<feature type="region of interest" description="Disordered" evidence="7">
    <location>
        <begin position="396"/>
        <end position="417"/>
    </location>
</feature>
<gene>
    <name evidence="10" type="ORF">ACFQ5G_07335</name>
</gene>
<evidence type="ECO:0000256" key="7">
    <source>
        <dbReference type="SAM" id="MobiDB-lite"/>
    </source>
</evidence>
<evidence type="ECO:0000313" key="10">
    <source>
        <dbReference type="EMBL" id="MFD1365153.1"/>
    </source>
</evidence>
<reference evidence="11" key="1">
    <citation type="journal article" date="2019" name="Int. J. Syst. Evol. Microbiol.">
        <title>The Global Catalogue of Microorganisms (GCM) 10K type strain sequencing project: providing services to taxonomists for standard genome sequencing and annotation.</title>
        <authorList>
            <consortium name="The Broad Institute Genomics Platform"/>
            <consortium name="The Broad Institute Genome Sequencing Center for Infectious Disease"/>
            <person name="Wu L."/>
            <person name="Ma J."/>
        </authorList>
    </citation>
    <scope>NUCLEOTIDE SEQUENCE [LARGE SCALE GENOMIC DNA]</scope>
    <source>
        <strain evidence="11">CCM 7526</strain>
    </source>
</reference>
<evidence type="ECO:0000256" key="4">
    <source>
        <dbReference type="ARBA" id="ARBA00022777"/>
    </source>
</evidence>
<keyword evidence="11" id="KW-1185">Reference proteome</keyword>
<keyword evidence="8" id="KW-1133">Transmembrane helix</keyword>
<evidence type="ECO:0000313" key="11">
    <source>
        <dbReference type="Proteomes" id="UP001597183"/>
    </source>
</evidence>
<dbReference type="Proteomes" id="UP001597183">
    <property type="component" value="Unassembled WGS sequence"/>
</dbReference>
<dbReference type="SUPFAM" id="SSF55874">
    <property type="entry name" value="ATPase domain of HSP90 chaperone/DNA topoisomerase II/histidine kinase"/>
    <property type="match status" value="1"/>
</dbReference>
<feature type="transmembrane region" description="Helical" evidence="8">
    <location>
        <begin position="134"/>
        <end position="162"/>
    </location>
</feature>
<feature type="transmembrane region" description="Helical" evidence="8">
    <location>
        <begin position="68"/>
        <end position="87"/>
    </location>
</feature>
<feature type="transmembrane region" description="Helical" evidence="8">
    <location>
        <begin position="36"/>
        <end position="56"/>
    </location>
</feature>
<keyword evidence="3" id="KW-0808">Transferase</keyword>
<evidence type="ECO:0000256" key="8">
    <source>
        <dbReference type="SAM" id="Phobius"/>
    </source>
</evidence>
<dbReference type="InterPro" id="IPR050482">
    <property type="entry name" value="Sensor_HK_TwoCompSys"/>
</dbReference>
<dbReference type="PANTHER" id="PTHR24421:SF10">
    <property type="entry name" value="NITRATE_NITRITE SENSOR PROTEIN NARQ"/>
    <property type="match status" value="1"/>
</dbReference>
<proteinExistence type="predicted"/>
<evidence type="ECO:0000256" key="1">
    <source>
        <dbReference type="ARBA" id="ARBA00000085"/>
    </source>
</evidence>